<keyword evidence="2" id="KW-1185">Reference proteome</keyword>
<evidence type="ECO:0000313" key="1">
    <source>
        <dbReference type="EMBL" id="CAA2971398.1"/>
    </source>
</evidence>
<protein>
    <submittedName>
        <fullName evidence="1">Uncharacterized protein</fullName>
    </submittedName>
</protein>
<dbReference type="AlphaFoldDB" id="A0A8S0QZR4"/>
<proteinExistence type="predicted"/>
<accession>A0A8S0QZR4</accession>
<organism evidence="1 2">
    <name type="scientific">Olea europaea subsp. europaea</name>
    <dbReference type="NCBI Taxonomy" id="158383"/>
    <lineage>
        <taxon>Eukaryota</taxon>
        <taxon>Viridiplantae</taxon>
        <taxon>Streptophyta</taxon>
        <taxon>Embryophyta</taxon>
        <taxon>Tracheophyta</taxon>
        <taxon>Spermatophyta</taxon>
        <taxon>Magnoliopsida</taxon>
        <taxon>eudicotyledons</taxon>
        <taxon>Gunneridae</taxon>
        <taxon>Pentapetalae</taxon>
        <taxon>asterids</taxon>
        <taxon>lamiids</taxon>
        <taxon>Lamiales</taxon>
        <taxon>Oleaceae</taxon>
        <taxon>Oleeae</taxon>
        <taxon>Olea</taxon>
    </lineage>
</organism>
<evidence type="ECO:0000313" key="2">
    <source>
        <dbReference type="Proteomes" id="UP000594638"/>
    </source>
</evidence>
<name>A0A8S0QZR4_OLEEU</name>
<dbReference type="EMBL" id="CACTIH010002011">
    <property type="protein sequence ID" value="CAA2971398.1"/>
    <property type="molecule type" value="Genomic_DNA"/>
</dbReference>
<gene>
    <name evidence="1" type="ORF">OLEA9_A083262</name>
</gene>
<reference evidence="1 2" key="1">
    <citation type="submission" date="2019-12" db="EMBL/GenBank/DDBJ databases">
        <authorList>
            <person name="Alioto T."/>
            <person name="Alioto T."/>
            <person name="Gomez Garrido J."/>
        </authorList>
    </citation>
    <scope>NUCLEOTIDE SEQUENCE [LARGE SCALE GENOMIC DNA]</scope>
</reference>
<comment type="caution">
    <text evidence="1">The sequence shown here is derived from an EMBL/GenBank/DDBJ whole genome shotgun (WGS) entry which is preliminary data.</text>
</comment>
<dbReference type="Gramene" id="OE9A083262T1">
    <property type="protein sequence ID" value="OE9A083262C1"/>
    <property type="gene ID" value="OE9A083262"/>
</dbReference>
<sequence>MKIVELELAQEVEQELAKELSLDFMAQKVEHQLAKELSWDLTPLPIPTGILEIVMKIAQLEFAQEVEQDLLKKLALARSDGTERGTPACKGVGPRFDDELAQKFLKMENLFSLDFHYNVARMLQPIPRSFRLLEFP</sequence>
<dbReference type="Proteomes" id="UP000594638">
    <property type="component" value="Unassembled WGS sequence"/>
</dbReference>